<dbReference type="PANTHER" id="PTHR44154">
    <property type="entry name" value="QUINONE OXIDOREDUCTASE"/>
    <property type="match status" value="1"/>
</dbReference>
<sequence length="320" mass="34452">MKAVVYKEYGGPDVLIVADVEKPAPGKNEVLIKVGGSAVNPVDTYFRKGIRQVPSFPHIPHFDLGGEIAEIGEDVTQVNVGDRVWGTNIGGTAAEYVLAKEDQVFPLPSHKSDVEGAAIAMPYVTAHLSLYYRANLNEGETVLIYGGAGAVGNAAIQLAKTAGAKVITTAGNSEKGEISLRAGADHVIFYKEENIVEKVKEFTNDDGVDVILDMSLSENMENDLNMIKIGGRIVTIGSPVNNSPTLPWRLLNQKNAALLGVLVFTTPKQELLNACGEISVLLKEKKITAYVGETFLFEEAARAHEAIERKRVNGNIILTP</sequence>
<dbReference type="Pfam" id="PF08240">
    <property type="entry name" value="ADH_N"/>
    <property type="match status" value="1"/>
</dbReference>
<name>A0ABS6JDJ9_9BACI</name>
<keyword evidence="4" id="KW-1185">Reference proteome</keyword>
<dbReference type="InterPro" id="IPR013149">
    <property type="entry name" value="ADH-like_C"/>
</dbReference>
<protein>
    <submittedName>
        <fullName evidence="3">NADPH:quinone reductase</fullName>
    </submittedName>
</protein>
<dbReference type="EMBL" id="JAHQCS010000081">
    <property type="protein sequence ID" value="MBU9711726.1"/>
    <property type="molecule type" value="Genomic_DNA"/>
</dbReference>
<proteinExistence type="predicted"/>
<feature type="domain" description="Enoyl reductase (ER)" evidence="2">
    <location>
        <begin position="10"/>
        <end position="318"/>
    </location>
</feature>
<keyword evidence="1" id="KW-0521">NADP</keyword>
<reference evidence="3 4" key="1">
    <citation type="submission" date="2021-06" db="EMBL/GenBank/DDBJ databases">
        <title>Bacillus sp. RD4P76, an endophyte from a halophyte.</title>
        <authorList>
            <person name="Sun J.-Q."/>
        </authorList>
    </citation>
    <scope>NUCLEOTIDE SEQUENCE [LARGE SCALE GENOMIC DNA]</scope>
    <source>
        <strain evidence="3 4">CGMCC 1.15917</strain>
    </source>
</reference>
<dbReference type="InterPro" id="IPR051603">
    <property type="entry name" value="Zinc-ADH_QOR/CCCR"/>
</dbReference>
<gene>
    <name evidence="3" type="ORF">KS419_08260</name>
</gene>
<evidence type="ECO:0000313" key="4">
    <source>
        <dbReference type="Proteomes" id="UP000784880"/>
    </source>
</evidence>
<dbReference type="PANTHER" id="PTHR44154:SF1">
    <property type="entry name" value="QUINONE OXIDOREDUCTASE"/>
    <property type="match status" value="1"/>
</dbReference>
<evidence type="ECO:0000256" key="1">
    <source>
        <dbReference type="ARBA" id="ARBA00022857"/>
    </source>
</evidence>
<dbReference type="RefSeq" id="WP_217065748.1">
    <property type="nucleotide sequence ID" value="NZ_JAHQCS010000081.1"/>
</dbReference>
<evidence type="ECO:0000259" key="2">
    <source>
        <dbReference type="SMART" id="SM00829"/>
    </source>
</evidence>
<evidence type="ECO:0000313" key="3">
    <source>
        <dbReference type="EMBL" id="MBU9711726.1"/>
    </source>
</evidence>
<organism evidence="3 4">
    <name type="scientific">Evansella tamaricis</name>
    <dbReference type="NCBI Taxonomy" id="2069301"/>
    <lineage>
        <taxon>Bacteria</taxon>
        <taxon>Bacillati</taxon>
        <taxon>Bacillota</taxon>
        <taxon>Bacilli</taxon>
        <taxon>Bacillales</taxon>
        <taxon>Bacillaceae</taxon>
        <taxon>Evansella</taxon>
    </lineage>
</organism>
<dbReference type="Proteomes" id="UP000784880">
    <property type="component" value="Unassembled WGS sequence"/>
</dbReference>
<accession>A0ABS6JDJ9</accession>
<dbReference type="InterPro" id="IPR020843">
    <property type="entry name" value="ER"/>
</dbReference>
<comment type="caution">
    <text evidence="3">The sequence shown here is derived from an EMBL/GenBank/DDBJ whole genome shotgun (WGS) entry which is preliminary data.</text>
</comment>
<dbReference type="InterPro" id="IPR013154">
    <property type="entry name" value="ADH-like_N"/>
</dbReference>
<dbReference type="CDD" id="cd08253">
    <property type="entry name" value="zeta_crystallin"/>
    <property type="match status" value="1"/>
</dbReference>
<dbReference type="Pfam" id="PF00107">
    <property type="entry name" value="ADH_zinc_N"/>
    <property type="match status" value="1"/>
</dbReference>
<dbReference type="SMART" id="SM00829">
    <property type="entry name" value="PKS_ER"/>
    <property type="match status" value="1"/>
</dbReference>